<evidence type="ECO:0000313" key="3">
    <source>
        <dbReference type="Proteomes" id="UP000319619"/>
    </source>
</evidence>
<dbReference type="InterPro" id="IPR026444">
    <property type="entry name" value="Secre_tail"/>
</dbReference>
<reference evidence="2 3" key="1">
    <citation type="submission" date="2017-06" db="EMBL/GenBank/DDBJ databases">
        <title>Novel microbial phyla capable of carbon fixation and sulfur reduction in deep-sea sediments.</title>
        <authorList>
            <person name="Huang J."/>
            <person name="Baker B."/>
            <person name="Wang Y."/>
        </authorList>
    </citation>
    <scope>NUCLEOTIDE SEQUENCE [LARGE SCALE GENOMIC DNA]</scope>
    <source>
        <strain evidence="2">B3_LCP</strain>
    </source>
</reference>
<dbReference type="Pfam" id="PF18962">
    <property type="entry name" value="Por_Secre_tail"/>
    <property type="match status" value="1"/>
</dbReference>
<name>A0A532V4R5_UNCL8</name>
<sequence>MRILIGVSLILCFIVIPASGQESWILLEEYTSPGNYAMGLYYAGKYLWHVDWDTSSNDATIYKLNPYNMAVIDSIPSPIEHPWGITADANSFWLTTHGDWGGSPVSTLAKIRTDTFMVSAIYSFPDFYFYGITCDSTTNHLWIACQTSSWDHYLMEFNPDSGEVVEWHPWESEWDIGIQYWGGELWVNTTDYFYPDYTYVADIDSSLAITNTLRVPYANPCGIATNGVIWWIAYYRFDNFIICKLIPPGTTYHDIAAHSPVIPQSGILEIASFEPQFRFINYGSVPEIDVPFVCEIENDSTGAVIYHGEDIYGDEIAPEEIVTITYPTVSGLLLEPETDYTFTFYSDLLTDQIRDNDTMRVHVCTEGVHDLAILSVIDPDTTEPQATIIPSISVQNQGSHFEPVAPVHLQIEHPDGSLSDFDSQVLDLDPLEIDTIYFSPFDPTESGEYVFEFDGMLPDDYNPENDYMMMMCAIGLVHDVAPAEVVSPEAFEPLQPITPRVIVENLGDYDEPLFPVSCTVEDSVSTVYSEQGYCQPLEPGEQWEVVFYNFYPQYPTNYIFNFTTLLTGDQVPENDTLSITSAVGLIYDVAPIDVIEPTQIIGPEPFTPSVMVKNEGNVFADGFFIHCQVDSESVSLYNMQTWLPALNPNETDTAFFDMITLSNLGEYRFLFISDWQLDNYPENDTLEFWPEYLSVIDGKDALHISDFHVEGAFPNPFNSQTVFEISLPEVASIDVSLFDLSGCCVHQMNFDPLTPGVHRIELKVSNLPSGMYIARVSTEKWEESIKVVLLK</sequence>
<evidence type="ECO:0000313" key="2">
    <source>
        <dbReference type="EMBL" id="TKJ42185.1"/>
    </source>
</evidence>
<protein>
    <recommendedName>
        <fullName evidence="1">Secretion system C-terminal sorting domain-containing protein</fullName>
    </recommendedName>
</protein>
<dbReference type="InterPro" id="IPR013783">
    <property type="entry name" value="Ig-like_fold"/>
</dbReference>
<evidence type="ECO:0000259" key="1">
    <source>
        <dbReference type="Pfam" id="PF18962"/>
    </source>
</evidence>
<feature type="domain" description="Secretion system C-terminal sorting" evidence="1">
    <location>
        <begin position="713"/>
        <end position="787"/>
    </location>
</feature>
<accession>A0A532V4R5</accession>
<dbReference type="Proteomes" id="UP000319619">
    <property type="component" value="Unassembled WGS sequence"/>
</dbReference>
<dbReference type="EMBL" id="NJBN01000001">
    <property type="protein sequence ID" value="TKJ42185.1"/>
    <property type="molecule type" value="Genomic_DNA"/>
</dbReference>
<comment type="caution">
    <text evidence="2">The sequence shown here is derived from an EMBL/GenBank/DDBJ whole genome shotgun (WGS) entry which is preliminary data.</text>
</comment>
<dbReference type="NCBIfam" id="TIGR04183">
    <property type="entry name" value="Por_Secre_tail"/>
    <property type="match status" value="1"/>
</dbReference>
<dbReference type="AlphaFoldDB" id="A0A532V4R5"/>
<dbReference type="SUPFAM" id="SSF63825">
    <property type="entry name" value="YWTD domain"/>
    <property type="match status" value="1"/>
</dbReference>
<gene>
    <name evidence="2" type="ORF">CEE37_00470</name>
</gene>
<proteinExistence type="predicted"/>
<organism evidence="2 3">
    <name type="scientific">candidate division LCP-89 bacterium B3_LCP</name>
    <dbReference type="NCBI Taxonomy" id="2012998"/>
    <lineage>
        <taxon>Bacteria</taxon>
        <taxon>Pseudomonadati</taxon>
        <taxon>Bacteria division LCP-89</taxon>
    </lineage>
</organism>
<dbReference type="Gene3D" id="2.60.40.10">
    <property type="entry name" value="Immunoglobulins"/>
    <property type="match status" value="1"/>
</dbReference>